<keyword evidence="1" id="KW-0732">Signal</keyword>
<evidence type="ECO:0000256" key="1">
    <source>
        <dbReference type="SAM" id="SignalP"/>
    </source>
</evidence>
<dbReference type="Proteomes" id="UP000198345">
    <property type="component" value="Unassembled WGS sequence"/>
</dbReference>
<accession>A0A226H412</accession>
<comment type="caution">
    <text evidence="2">The sequence shown here is derived from an EMBL/GenBank/DDBJ whole genome shotgun (WGS) entry which is preliminary data.</text>
</comment>
<feature type="signal peptide" evidence="1">
    <location>
        <begin position="1"/>
        <end position="19"/>
    </location>
</feature>
<reference evidence="2 3" key="1">
    <citation type="submission" date="2016-11" db="EMBL/GenBank/DDBJ databases">
        <title>Whole genomes of Flavobacteriaceae.</title>
        <authorList>
            <person name="Stine C."/>
            <person name="Li C."/>
            <person name="Tadesse D."/>
        </authorList>
    </citation>
    <scope>NUCLEOTIDE SEQUENCE [LARGE SCALE GENOMIC DNA]</scope>
    <source>
        <strain evidence="2 3">DSM 18292</strain>
    </source>
</reference>
<evidence type="ECO:0000313" key="2">
    <source>
        <dbReference type="EMBL" id="OXA88401.1"/>
    </source>
</evidence>
<evidence type="ECO:0000313" key="3">
    <source>
        <dbReference type="Proteomes" id="UP000198345"/>
    </source>
</evidence>
<protein>
    <submittedName>
        <fullName evidence="2">Uncharacterized protein</fullName>
    </submittedName>
</protein>
<proteinExistence type="predicted"/>
<keyword evidence="3" id="KW-1185">Reference proteome</keyword>
<feature type="chain" id="PRO_5013031019" evidence="1">
    <location>
        <begin position="20"/>
        <end position="167"/>
    </location>
</feature>
<sequence length="167" mass="19851">MMKFKILLFVLMHSFLSIGQTQNIQKSDSNVKIYSYKNKALFTSNKDKKEIWWFFFKVDWDERTIQSVEFVFEEGGKFPDLSNVNKLFKITDIDEFIILSPHKIKVRGQRGYRQRGWFDFATPGVKIPAIPARKYFFKGDTLTGKNKNLKFVLDKDLTTRYQEQKRV</sequence>
<name>A0A226H412_9FLAO</name>
<organism evidence="2 3">
    <name type="scientific">Flavobacterium hercynium</name>
    <dbReference type="NCBI Taxonomy" id="387094"/>
    <lineage>
        <taxon>Bacteria</taxon>
        <taxon>Pseudomonadati</taxon>
        <taxon>Bacteroidota</taxon>
        <taxon>Flavobacteriia</taxon>
        <taxon>Flavobacteriales</taxon>
        <taxon>Flavobacteriaceae</taxon>
        <taxon>Flavobacterium</taxon>
    </lineage>
</organism>
<dbReference type="RefSeq" id="WP_089050821.1">
    <property type="nucleotide sequence ID" value="NZ_FXTV01000013.1"/>
</dbReference>
<dbReference type="AlphaFoldDB" id="A0A226H412"/>
<dbReference type="EMBL" id="MUGW01000032">
    <property type="protein sequence ID" value="OXA88401.1"/>
    <property type="molecule type" value="Genomic_DNA"/>
</dbReference>
<gene>
    <name evidence="2" type="ORF">B0A66_15805</name>
</gene>